<feature type="non-terminal residue" evidence="1">
    <location>
        <position position="553"/>
    </location>
</feature>
<gene>
    <name evidence="1" type="ORF">DHETER_LOCUS12271</name>
</gene>
<keyword evidence="2" id="KW-1185">Reference proteome</keyword>
<organism evidence="1 2">
    <name type="scientific">Dentiscutata heterogama</name>
    <dbReference type="NCBI Taxonomy" id="1316150"/>
    <lineage>
        <taxon>Eukaryota</taxon>
        <taxon>Fungi</taxon>
        <taxon>Fungi incertae sedis</taxon>
        <taxon>Mucoromycota</taxon>
        <taxon>Glomeromycotina</taxon>
        <taxon>Glomeromycetes</taxon>
        <taxon>Diversisporales</taxon>
        <taxon>Gigasporaceae</taxon>
        <taxon>Dentiscutata</taxon>
    </lineage>
</organism>
<evidence type="ECO:0000313" key="2">
    <source>
        <dbReference type="Proteomes" id="UP000789702"/>
    </source>
</evidence>
<dbReference type="EMBL" id="CAJVPU010029588">
    <property type="protein sequence ID" value="CAG8711192.1"/>
    <property type="molecule type" value="Genomic_DNA"/>
</dbReference>
<sequence length="553" mass="64105">ENLDLPNNMNIDDFGDEFDDQDDGNLNVPEPDTIQESFMNDQDDNRSIDSLVTETMMDEPDGINDMDDMRPENEIEEQLEKNNYDPLTESNQNTVPNNNDQSESIERENNPEESFNKEHPNSEITVDNTYGIDGQSGKMTDISEERSYKDSRVANENNKHDDNSTNDIYPSNNGNNNDLDKNLSHQQEKPNYNLKDINPHRSLGDALELWRRRLEIIDDENSSSQHKQINDLQSNIEQKSNENQNFEFIKDENVAHDLQVMAAAAEDQIKTIDTSGDDCQTCNYEPAYEDKEIEEVDEFTSIQNDKSIYDDSINKEEISKEILISEQGREHQIDKQNHSYDESEIKTMSKSSSFQEHFPPEDINSLRQELEIKLSEWRQSDRDITKARELWQKYENLTYDLANNLCEQLRLILEPTLAAKLKGDYRTGKRLNMKKIIPYIASNFRKDKIWLRRTKLSKRQYQVMIAVDDSKSMSETHSIQLAYETLALISKALSQLEVGDISIVSFGERVQLLHSFDQPFSSEAGAQVLHQFTFEQNKTYVRSLMETSIELLE</sequence>
<comment type="caution">
    <text evidence="1">The sequence shown here is derived from an EMBL/GenBank/DDBJ whole genome shotgun (WGS) entry which is preliminary data.</text>
</comment>
<feature type="non-terminal residue" evidence="1">
    <location>
        <position position="1"/>
    </location>
</feature>
<name>A0ACA9PIY4_9GLOM</name>
<dbReference type="Proteomes" id="UP000789702">
    <property type="component" value="Unassembled WGS sequence"/>
</dbReference>
<reference evidence="1" key="1">
    <citation type="submission" date="2021-06" db="EMBL/GenBank/DDBJ databases">
        <authorList>
            <person name="Kallberg Y."/>
            <person name="Tangrot J."/>
            <person name="Rosling A."/>
        </authorList>
    </citation>
    <scope>NUCLEOTIDE SEQUENCE</scope>
    <source>
        <strain evidence="1">IL203A</strain>
    </source>
</reference>
<evidence type="ECO:0000313" key="1">
    <source>
        <dbReference type="EMBL" id="CAG8711192.1"/>
    </source>
</evidence>
<proteinExistence type="predicted"/>
<accession>A0ACA9PIY4</accession>
<protein>
    <submittedName>
        <fullName evidence="1">16355_t:CDS:1</fullName>
    </submittedName>
</protein>